<dbReference type="InterPro" id="IPR004276">
    <property type="entry name" value="GlycoTrans_28_N"/>
</dbReference>
<accession>A0ABU0X9R1</accession>
<organism evidence="5 6">
    <name type="scientific">Saccharothrix yanglingensis</name>
    <dbReference type="NCBI Taxonomy" id="659496"/>
    <lineage>
        <taxon>Bacteria</taxon>
        <taxon>Bacillati</taxon>
        <taxon>Actinomycetota</taxon>
        <taxon>Actinomycetes</taxon>
        <taxon>Pseudonocardiales</taxon>
        <taxon>Pseudonocardiaceae</taxon>
        <taxon>Saccharothrix</taxon>
    </lineage>
</organism>
<evidence type="ECO:0000256" key="1">
    <source>
        <dbReference type="ARBA" id="ARBA00004660"/>
    </source>
</evidence>
<comment type="pathway">
    <text evidence="1">Antibiotic biosynthesis; vancomycin biosynthesis.</text>
</comment>
<dbReference type="PANTHER" id="PTHR48050">
    <property type="entry name" value="STEROL 3-BETA-GLUCOSYLTRANSFERASE"/>
    <property type="match status" value="1"/>
</dbReference>
<evidence type="ECO:0000259" key="3">
    <source>
        <dbReference type="Pfam" id="PF03033"/>
    </source>
</evidence>
<evidence type="ECO:0000259" key="4">
    <source>
        <dbReference type="Pfam" id="PF06722"/>
    </source>
</evidence>
<comment type="caution">
    <text evidence="5">The sequence shown here is derived from an EMBL/GenBank/DDBJ whole genome shotgun (WGS) entry which is preliminary data.</text>
</comment>
<dbReference type="InterPro" id="IPR010610">
    <property type="entry name" value="EryCIII-like_C"/>
</dbReference>
<proteinExistence type="predicted"/>
<sequence>MPSPVSPPGGRCGARLSGAFPRHAPLSSRSAVQAHPTQAKVPMRITMLTFGTRGDVQPLVALGRTLRGRGHDVRIGTAPSFRGLVEDAGLDFRAVEPPPGMREDLFSQPGMNAAIRKGPSFVRTVRSVQPPTDDEVVAMFEGMRAASADADLVVTAPLTHIAGFTDPDRPWCSVSWIPMTATRDFPAYQAKPRPWGGGYNRLTHRFFDTFQWTSMCWMANKYVERVGGAALKGTSRFGEIGRDRPLLYPFSDVVVPRPADWPDQAHITGYWFHDREWWNPPADLADFVAQAPPVLLTLGSTWPVHDADRTVDWAVDAARGAGRPLVVVGGNDRELPDDVFRATEVDYAWLMPRCAAVVHHGGCGTAGSALRAGIPQVTVPAVFDNPFWARRMHGLGVGPAPLPLHRLTRDGLVAAVAESVADDRMRERSAALGEAMAGETGLATAADVVEKYLASTGTAA</sequence>
<dbReference type="Pfam" id="PF06722">
    <property type="entry name" value="EryCIII-like_C"/>
    <property type="match status" value="1"/>
</dbReference>
<evidence type="ECO:0000313" key="6">
    <source>
        <dbReference type="Proteomes" id="UP001225605"/>
    </source>
</evidence>
<evidence type="ECO:0000313" key="5">
    <source>
        <dbReference type="EMBL" id="MDQ2588696.1"/>
    </source>
</evidence>
<dbReference type="PANTHER" id="PTHR48050:SF13">
    <property type="entry name" value="STEROL 3-BETA-GLUCOSYLTRANSFERASE UGT80A2"/>
    <property type="match status" value="1"/>
</dbReference>
<dbReference type="EMBL" id="NSDM01000021">
    <property type="protein sequence ID" value="MDQ2588696.1"/>
    <property type="molecule type" value="Genomic_DNA"/>
</dbReference>
<gene>
    <name evidence="5" type="ORF">CKY47_33065</name>
</gene>
<keyword evidence="6" id="KW-1185">Reference proteome</keyword>
<dbReference type="Pfam" id="PF03033">
    <property type="entry name" value="Glyco_transf_28"/>
    <property type="match status" value="1"/>
</dbReference>
<dbReference type="CDD" id="cd03784">
    <property type="entry name" value="GT1_Gtf-like"/>
    <property type="match status" value="1"/>
</dbReference>
<feature type="domain" description="Glycosyltransferase family 28 N-terminal" evidence="3">
    <location>
        <begin position="45"/>
        <end position="138"/>
    </location>
</feature>
<feature type="domain" description="Erythromycin biosynthesis protein CIII-like C-terminal" evidence="4">
    <location>
        <begin position="333"/>
        <end position="439"/>
    </location>
</feature>
<evidence type="ECO:0000256" key="2">
    <source>
        <dbReference type="ARBA" id="ARBA00023194"/>
    </source>
</evidence>
<keyword evidence="5" id="KW-0808">Transferase</keyword>
<dbReference type="InterPro" id="IPR002213">
    <property type="entry name" value="UDP_glucos_trans"/>
</dbReference>
<reference evidence="5 6" key="1">
    <citation type="submission" date="2017-06" db="EMBL/GenBank/DDBJ databases">
        <title>Cultured bacterium strain Saccharothrix yanglingensis Hhs.015.</title>
        <authorList>
            <person name="Xia Y."/>
        </authorList>
    </citation>
    <scope>NUCLEOTIDE SEQUENCE [LARGE SCALE GENOMIC DNA]</scope>
    <source>
        <strain evidence="5 6">Hhs.015</strain>
    </source>
</reference>
<dbReference type="InterPro" id="IPR050426">
    <property type="entry name" value="Glycosyltransferase_28"/>
</dbReference>
<dbReference type="SUPFAM" id="SSF53756">
    <property type="entry name" value="UDP-Glycosyltransferase/glycogen phosphorylase"/>
    <property type="match status" value="1"/>
</dbReference>
<dbReference type="GO" id="GO:0016740">
    <property type="term" value="F:transferase activity"/>
    <property type="evidence" value="ECO:0007669"/>
    <property type="project" value="UniProtKB-KW"/>
</dbReference>
<keyword evidence="2" id="KW-0045">Antibiotic biosynthesis</keyword>
<dbReference type="Gene3D" id="3.40.50.2000">
    <property type="entry name" value="Glycogen Phosphorylase B"/>
    <property type="match status" value="2"/>
</dbReference>
<name>A0ABU0X9R1_9PSEU</name>
<dbReference type="Proteomes" id="UP001225605">
    <property type="component" value="Unassembled WGS sequence"/>
</dbReference>
<protein>
    <submittedName>
        <fullName evidence="5">Glucosyl transferase</fullName>
    </submittedName>
</protein>